<dbReference type="Pfam" id="PF03314">
    <property type="entry name" value="DUF273"/>
    <property type="match status" value="1"/>
</dbReference>
<dbReference type="SUPFAM" id="SSF53448">
    <property type="entry name" value="Nucleotide-diphospho-sugar transferases"/>
    <property type="match status" value="1"/>
</dbReference>
<evidence type="ECO:0000313" key="1">
    <source>
        <dbReference type="Proteomes" id="UP000887540"/>
    </source>
</evidence>
<dbReference type="InterPro" id="IPR029044">
    <property type="entry name" value="Nucleotide-diphossugar_trans"/>
</dbReference>
<name>A0A914EAA4_9BILA</name>
<dbReference type="Proteomes" id="UP000887540">
    <property type="component" value="Unplaced"/>
</dbReference>
<sequence>MKQVSKPYNISTSEDFVPTDSAKLLLLSNTNIVLSPEKIPSRSSKLKIGIIIVIQESTNIDEYEYALESVKCYAEMHQYPLEIIKDHLWTKECPQKDFMFKRHCIVGKILNKYDWILFLDADIGVINPGKLIEDYIDNDFDLIFSNRIFNWEIMTGYYLAKNTTWTENFLAKFADYEKKLPNSFHGTDNGAIHAYVVESLYPEAHREYNYCHKIWEKTKSFGDLFIFEACIRIILGSSGKLGAQNRIKLLPKGQSWSRDGWLTGNQFSPEVDFMLHGWQKKRLVPEANGANEEERTRRKNMFASWETPLELPFDHNKCEAGKERWKWRKRFIISNEILQEKLNDKILRVHEDFLLSLPKIPQFVFPQQ</sequence>
<reference evidence="2" key="1">
    <citation type="submission" date="2022-11" db="UniProtKB">
        <authorList>
            <consortium name="WormBaseParasite"/>
        </authorList>
    </citation>
    <scope>IDENTIFICATION</scope>
</reference>
<dbReference type="PANTHER" id="PTHR31562">
    <property type="entry name" value="PROTEIN CBG18972"/>
    <property type="match status" value="1"/>
</dbReference>
<dbReference type="AlphaFoldDB" id="A0A914EAA4"/>
<dbReference type="PANTHER" id="PTHR31562:SF9">
    <property type="entry name" value="GLYCOSYLTRANSFERASE FAMILY 8 PROTEIN"/>
    <property type="match status" value="1"/>
</dbReference>
<evidence type="ECO:0000313" key="2">
    <source>
        <dbReference type="WBParaSite" id="ACRNAN_scaffold643.g7029.t1"/>
    </source>
</evidence>
<organism evidence="1 2">
    <name type="scientific">Acrobeloides nanus</name>
    <dbReference type="NCBI Taxonomy" id="290746"/>
    <lineage>
        <taxon>Eukaryota</taxon>
        <taxon>Metazoa</taxon>
        <taxon>Ecdysozoa</taxon>
        <taxon>Nematoda</taxon>
        <taxon>Chromadorea</taxon>
        <taxon>Rhabditida</taxon>
        <taxon>Tylenchina</taxon>
        <taxon>Cephalobomorpha</taxon>
        <taxon>Cephaloboidea</taxon>
        <taxon>Cephalobidae</taxon>
        <taxon>Acrobeloides</taxon>
    </lineage>
</organism>
<proteinExistence type="predicted"/>
<dbReference type="InterPro" id="IPR004988">
    <property type="entry name" value="DUF273"/>
</dbReference>
<keyword evidence="1" id="KW-1185">Reference proteome</keyword>
<dbReference type="WBParaSite" id="ACRNAN_scaffold643.g7029.t1">
    <property type="protein sequence ID" value="ACRNAN_scaffold643.g7029.t1"/>
    <property type="gene ID" value="ACRNAN_scaffold643.g7029"/>
</dbReference>
<dbReference type="Gene3D" id="3.90.550.10">
    <property type="entry name" value="Spore Coat Polysaccharide Biosynthesis Protein SpsA, Chain A"/>
    <property type="match status" value="1"/>
</dbReference>
<protein>
    <submittedName>
        <fullName evidence="2">Uncharacterized protein</fullName>
    </submittedName>
</protein>
<accession>A0A914EAA4</accession>